<reference evidence="1" key="2">
    <citation type="submission" date="2020-11" db="EMBL/GenBank/DDBJ databases">
        <authorList>
            <consortium name="DOE Joint Genome Institute"/>
            <person name="Kuo A."/>
            <person name="Miyauchi S."/>
            <person name="Kiss E."/>
            <person name="Drula E."/>
            <person name="Kohler A."/>
            <person name="Sanchez-Garcia M."/>
            <person name="Andreopoulos B."/>
            <person name="Barry K.W."/>
            <person name="Bonito G."/>
            <person name="Buee M."/>
            <person name="Carver A."/>
            <person name="Chen C."/>
            <person name="Cichocki N."/>
            <person name="Clum A."/>
            <person name="Culley D."/>
            <person name="Crous P.W."/>
            <person name="Fauchery L."/>
            <person name="Girlanda M."/>
            <person name="Hayes R."/>
            <person name="Keri Z."/>
            <person name="Labutti K."/>
            <person name="Lipzen A."/>
            <person name="Lombard V."/>
            <person name="Magnuson J."/>
            <person name="Maillard F."/>
            <person name="Morin E."/>
            <person name="Murat C."/>
            <person name="Nolan M."/>
            <person name="Ohm R."/>
            <person name="Pangilinan J."/>
            <person name="Pereira M."/>
            <person name="Perotto S."/>
            <person name="Peter M."/>
            <person name="Riley R."/>
            <person name="Sitrit Y."/>
            <person name="Stielow B."/>
            <person name="Szollosi G."/>
            <person name="Zifcakova L."/>
            <person name="Stursova M."/>
            <person name="Spatafora J.W."/>
            <person name="Tedersoo L."/>
            <person name="Vaario L.-M."/>
            <person name="Yamada A."/>
            <person name="Yan M."/>
            <person name="Wang P."/>
            <person name="Xu J."/>
            <person name="Bruns T."/>
            <person name="Baldrian P."/>
            <person name="Vilgalys R."/>
            <person name="Henrissat B."/>
            <person name="Grigoriev I.V."/>
            <person name="Hibbett D."/>
            <person name="Nagy L.G."/>
            <person name="Martin F.M."/>
        </authorList>
    </citation>
    <scope>NUCLEOTIDE SEQUENCE</scope>
    <source>
        <strain evidence="1">UH-Tt-Lm1</strain>
    </source>
</reference>
<reference evidence="1" key="1">
    <citation type="journal article" date="2020" name="Nat. Commun.">
        <title>Large-scale genome sequencing of mycorrhizal fungi provides insights into the early evolution of symbiotic traits.</title>
        <authorList>
            <person name="Miyauchi S."/>
            <person name="Kiss E."/>
            <person name="Kuo A."/>
            <person name="Drula E."/>
            <person name="Kohler A."/>
            <person name="Sanchez-Garcia M."/>
            <person name="Morin E."/>
            <person name="Andreopoulos B."/>
            <person name="Barry K.W."/>
            <person name="Bonito G."/>
            <person name="Buee M."/>
            <person name="Carver A."/>
            <person name="Chen C."/>
            <person name="Cichocki N."/>
            <person name="Clum A."/>
            <person name="Culley D."/>
            <person name="Crous P.W."/>
            <person name="Fauchery L."/>
            <person name="Girlanda M."/>
            <person name="Hayes R.D."/>
            <person name="Keri Z."/>
            <person name="LaButti K."/>
            <person name="Lipzen A."/>
            <person name="Lombard V."/>
            <person name="Magnuson J."/>
            <person name="Maillard F."/>
            <person name="Murat C."/>
            <person name="Nolan M."/>
            <person name="Ohm R.A."/>
            <person name="Pangilinan J."/>
            <person name="Pereira M.F."/>
            <person name="Perotto S."/>
            <person name="Peter M."/>
            <person name="Pfister S."/>
            <person name="Riley R."/>
            <person name="Sitrit Y."/>
            <person name="Stielow J.B."/>
            <person name="Szollosi G."/>
            <person name="Zifcakova L."/>
            <person name="Stursova M."/>
            <person name="Spatafora J.W."/>
            <person name="Tedersoo L."/>
            <person name="Vaario L.M."/>
            <person name="Yamada A."/>
            <person name="Yan M."/>
            <person name="Wang P."/>
            <person name="Xu J."/>
            <person name="Bruns T."/>
            <person name="Baldrian P."/>
            <person name="Vilgalys R."/>
            <person name="Dunand C."/>
            <person name="Henrissat B."/>
            <person name="Grigoriev I.V."/>
            <person name="Hibbett D."/>
            <person name="Nagy L.G."/>
            <person name="Martin F.M."/>
        </authorList>
    </citation>
    <scope>NUCLEOTIDE SEQUENCE</scope>
    <source>
        <strain evidence="1">UH-Tt-Lm1</strain>
    </source>
</reference>
<evidence type="ECO:0000313" key="1">
    <source>
        <dbReference type="EMBL" id="KAF9784771.1"/>
    </source>
</evidence>
<sequence length="248" mass="28156">MRIESAVVNFSPHQPRLWPECYGIELVVLGILKRKPPGDLVTGRGPEKTGVIYIAGTAGKIDKLSGRHWQIKRPEDHRLPEIHPKAKLTYILETEISEKIRYRQTGINERSGTERRIMQGFRRSIENTFPAAQRSLGTKIVSEWRQHRNDLVASIFQRKNMKLLKNPVEAVLIDASWEESDNSEEFTGMGAEFTECRSGVREFNGCSKAFVANCSEYPRARRVFEDMHVQIAGSEKTLPTLRPPVGGV</sequence>
<evidence type="ECO:0000313" key="2">
    <source>
        <dbReference type="Proteomes" id="UP000736335"/>
    </source>
</evidence>
<name>A0A9P6HE30_9AGAM</name>
<protein>
    <submittedName>
        <fullName evidence="1">Uncharacterized protein</fullName>
    </submittedName>
</protein>
<keyword evidence="2" id="KW-1185">Reference proteome</keyword>
<dbReference type="EMBL" id="WIUZ02000008">
    <property type="protein sequence ID" value="KAF9784771.1"/>
    <property type="molecule type" value="Genomic_DNA"/>
</dbReference>
<accession>A0A9P6HE30</accession>
<dbReference type="AlphaFoldDB" id="A0A9P6HE30"/>
<organism evidence="1 2">
    <name type="scientific">Thelephora terrestris</name>
    <dbReference type="NCBI Taxonomy" id="56493"/>
    <lineage>
        <taxon>Eukaryota</taxon>
        <taxon>Fungi</taxon>
        <taxon>Dikarya</taxon>
        <taxon>Basidiomycota</taxon>
        <taxon>Agaricomycotina</taxon>
        <taxon>Agaricomycetes</taxon>
        <taxon>Thelephorales</taxon>
        <taxon>Thelephoraceae</taxon>
        <taxon>Thelephora</taxon>
    </lineage>
</organism>
<dbReference type="Proteomes" id="UP000736335">
    <property type="component" value="Unassembled WGS sequence"/>
</dbReference>
<gene>
    <name evidence="1" type="ORF">BJ322DRAFT_1021446</name>
</gene>
<proteinExistence type="predicted"/>
<comment type="caution">
    <text evidence="1">The sequence shown here is derived from an EMBL/GenBank/DDBJ whole genome shotgun (WGS) entry which is preliminary data.</text>
</comment>